<dbReference type="InterPro" id="IPR025645">
    <property type="entry name" value="DUF4349"/>
</dbReference>
<protein>
    <submittedName>
        <fullName evidence="3">DUF4349 domain-containing protein</fullName>
    </submittedName>
</protein>
<evidence type="ECO:0000313" key="3">
    <source>
        <dbReference type="EMBL" id="MEA5403119.1"/>
    </source>
</evidence>
<dbReference type="EMBL" id="JAYGIL010000009">
    <property type="protein sequence ID" value="MEA5403119.1"/>
    <property type="molecule type" value="Genomic_DNA"/>
</dbReference>
<accession>A0ABU5S401</accession>
<evidence type="ECO:0000256" key="1">
    <source>
        <dbReference type="SAM" id="Phobius"/>
    </source>
</evidence>
<keyword evidence="4" id="KW-1185">Reference proteome</keyword>
<proteinExistence type="predicted"/>
<keyword evidence="1" id="KW-1133">Transmembrane helix</keyword>
<feature type="domain" description="DUF4349" evidence="2">
    <location>
        <begin position="54"/>
        <end position="289"/>
    </location>
</feature>
<gene>
    <name evidence="3" type="ORF">VB776_09350</name>
</gene>
<sequence>MKTYQFSLSVIVIYAMLMFTSCSEQKVETTDSTEMSDSLAVNGPTTSLEPFEKRKFIKTADLRFKVKNVQDATNKIEDIIEKYNGFVTEAELLTNVIKTNEVEISEDSILHNKAYEVTNQITMRIPNQYFDKVLREIQPVMTFVERKRIAADDVSFSLIASDLRKKRFSKFENRFEKEINEKGKKLVETTASEEKLLDYQTQADNNKVQTMSLNDQVNYSTLTVELYQPVTNTVEMLPNMENPFAYQPNLFLRIWQSVRTGWFLFEEVLIFVTKLWMFMLLALGGYWLYKVYFKTSKV</sequence>
<organism evidence="3 4">
    <name type="scientific">Arcicella gelida</name>
    <dbReference type="NCBI Taxonomy" id="2984195"/>
    <lineage>
        <taxon>Bacteria</taxon>
        <taxon>Pseudomonadati</taxon>
        <taxon>Bacteroidota</taxon>
        <taxon>Cytophagia</taxon>
        <taxon>Cytophagales</taxon>
        <taxon>Flectobacillaceae</taxon>
        <taxon>Arcicella</taxon>
    </lineage>
</organism>
<evidence type="ECO:0000313" key="4">
    <source>
        <dbReference type="Proteomes" id="UP001303899"/>
    </source>
</evidence>
<feature type="transmembrane region" description="Helical" evidence="1">
    <location>
        <begin position="268"/>
        <end position="289"/>
    </location>
</feature>
<keyword evidence="1" id="KW-0812">Transmembrane</keyword>
<keyword evidence="1" id="KW-0472">Membrane</keyword>
<dbReference type="PROSITE" id="PS51257">
    <property type="entry name" value="PROKAR_LIPOPROTEIN"/>
    <property type="match status" value="1"/>
</dbReference>
<dbReference type="RefSeq" id="WP_323328325.1">
    <property type="nucleotide sequence ID" value="NZ_JAYGIL010000009.1"/>
</dbReference>
<dbReference type="Pfam" id="PF14257">
    <property type="entry name" value="DUF4349"/>
    <property type="match status" value="1"/>
</dbReference>
<reference evidence="3 4" key="1">
    <citation type="submission" date="2023-12" db="EMBL/GenBank/DDBJ databases">
        <title>Novel species of the genus Arcicella isolated from rivers.</title>
        <authorList>
            <person name="Lu H."/>
        </authorList>
    </citation>
    <scope>NUCLEOTIDE SEQUENCE [LARGE SCALE GENOMIC DNA]</scope>
    <source>
        <strain evidence="3 4">DC2W</strain>
    </source>
</reference>
<dbReference type="Proteomes" id="UP001303899">
    <property type="component" value="Unassembled WGS sequence"/>
</dbReference>
<comment type="caution">
    <text evidence="3">The sequence shown here is derived from an EMBL/GenBank/DDBJ whole genome shotgun (WGS) entry which is preliminary data.</text>
</comment>
<name>A0ABU5S401_9BACT</name>
<evidence type="ECO:0000259" key="2">
    <source>
        <dbReference type="Pfam" id="PF14257"/>
    </source>
</evidence>